<protein>
    <submittedName>
        <fullName evidence="1">G protein-coupled receptor</fullName>
    </submittedName>
</protein>
<proteinExistence type="predicted"/>
<dbReference type="Proteomes" id="UP000005239">
    <property type="component" value="Unassembled WGS sequence"/>
</dbReference>
<dbReference type="AlphaFoldDB" id="A0A2A6CPD4"/>
<reference evidence="1" key="2">
    <citation type="submission" date="2022-06" db="UniProtKB">
        <authorList>
            <consortium name="EnsemblMetazoa"/>
        </authorList>
    </citation>
    <scope>IDENTIFICATION</scope>
    <source>
        <strain evidence="1">PS312</strain>
    </source>
</reference>
<reference evidence="2" key="1">
    <citation type="journal article" date="2008" name="Nat. Genet.">
        <title>The Pristionchus pacificus genome provides a unique perspective on nematode lifestyle and parasitism.</title>
        <authorList>
            <person name="Dieterich C."/>
            <person name="Clifton S.W."/>
            <person name="Schuster L.N."/>
            <person name="Chinwalla A."/>
            <person name="Delehaunty K."/>
            <person name="Dinkelacker I."/>
            <person name="Fulton L."/>
            <person name="Fulton R."/>
            <person name="Godfrey J."/>
            <person name="Minx P."/>
            <person name="Mitreva M."/>
            <person name="Roeseler W."/>
            <person name="Tian H."/>
            <person name="Witte H."/>
            <person name="Yang S.P."/>
            <person name="Wilson R.K."/>
            <person name="Sommer R.J."/>
        </authorList>
    </citation>
    <scope>NUCLEOTIDE SEQUENCE [LARGE SCALE GENOMIC DNA]</scope>
    <source>
        <strain evidence="2">PS312</strain>
    </source>
</reference>
<dbReference type="PANTHER" id="PTHR45907">
    <property type="entry name" value="SERPENTINE RECEPTOR, CLASS J"/>
    <property type="match status" value="1"/>
</dbReference>
<keyword evidence="2" id="KW-1185">Reference proteome</keyword>
<evidence type="ECO:0000313" key="1">
    <source>
        <dbReference type="EnsemblMetazoa" id="PPA23273.1"/>
    </source>
</evidence>
<accession>A0A2A6CPD4</accession>
<dbReference type="InterPro" id="IPR019423">
    <property type="entry name" value="7TM_GPCR_serpentine_rcpt_Srj"/>
</dbReference>
<dbReference type="PANTHER" id="PTHR45907:SF16">
    <property type="entry name" value="SERPENTINE RECEPTOR, CLASS J"/>
    <property type="match status" value="1"/>
</dbReference>
<dbReference type="EnsemblMetazoa" id="PPA23273.1">
    <property type="protein sequence ID" value="PPA23273.1"/>
    <property type="gene ID" value="WBGene00112827"/>
</dbReference>
<evidence type="ECO:0000313" key="2">
    <source>
        <dbReference type="Proteomes" id="UP000005239"/>
    </source>
</evidence>
<organism evidence="1 2">
    <name type="scientific">Pristionchus pacificus</name>
    <name type="common">Parasitic nematode worm</name>
    <dbReference type="NCBI Taxonomy" id="54126"/>
    <lineage>
        <taxon>Eukaryota</taxon>
        <taxon>Metazoa</taxon>
        <taxon>Ecdysozoa</taxon>
        <taxon>Nematoda</taxon>
        <taxon>Chromadorea</taxon>
        <taxon>Rhabditida</taxon>
        <taxon>Rhabditina</taxon>
        <taxon>Diplogasteromorpha</taxon>
        <taxon>Diplogasteroidea</taxon>
        <taxon>Neodiplogasteridae</taxon>
        <taxon>Pristionchus</taxon>
    </lineage>
</organism>
<gene>
    <name evidence="1" type="primary">WBGene00112827</name>
</gene>
<dbReference type="InterPro" id="IPR019428">
    <property type="entry name" value="7TM_GPCR_serpentine_rcpt_Str"/>
</dbReference>
<name>A0A2A6CPD4_PRIPA</name>
<accession>A0A8R1UIK8</accession>
<dbReference type="Pfam" id="PF10326">
    <property type="entry name" value="7TM_GPCR_Str"/>
    <property type="match status" value="2"/>
</dbReference>
<sequence length="236" mass="26987">MFSANEKAVKVVIVSKYGLLSVSMNLLNCSGFIENLGTRVFNLTFYEPFLLLTFHFIYRYRALIAPENTVSKFRKGFALAVLIFLIYTCLAAIPAHLASMDPTKNRRFFVNASEYTSAYLRRRDAIPLAMLYFFFIPAIFYLIPFIVVLGMPLTGINIGYAVNFIFLAPSMYTVIDPIMLIVTVSRFGDVIAHWCSMQDRRAARNERNEQKRSATYRSKVQSHMTSSTVEMQMVTI</sequence>